<keyword evidence="9 14" id="KW-0133">Cell shape</keyword>
<keyword evidence="5" id="KW-0479">Metal-binding</keyword>
<dbReference type="Pfam" id="PF07478">
    <property type="entry name" value="Dala_Dala_lig_C"/>
    <property type="match status" value="1"/>
</dbReference>
<dbReference type="NCBIfam" id="TIGR01205">
    <property type="entry name" value="D_ala_D_alaTIGR"/>
    <property type="match status" value="1"/>
</dbReference>
<evidence type="ECO:0000256" key="6">
    <source>
        <dbReference type="ARBA" id="ARBA00022741"/>
    </source>
</evidence>
<dbReference type="NCBIfam" id="NF002528">
    <property type="entry name" value="PRK01966.1-4"/>
    <property type="match status" value="1"/>
</dbReference>
<dbReference type="SUPFAM" id="SSF52440">
    <property type="entry name" value="PreATP-grasp domain"/>
    <property type="match status" value="1"/>
</dbReference>
<dbReference type="PIRSF" id="PIRSF039102">
    <property type="entry name" value="Ddl/VanB"/>
    <property type="match status" value="1"/>
</dbReference>
<dbReference type="EC" id="6.3.2.4" evidence="14"/>
<evidence type="ECO:0000256" key="5">
    <source>
        <dbReference type="ARBA" id="ARBA00022723"/>
    </source>
</evidence>
<dbReference type="EMBL" id="JAYGJQ010000003">
    <property type="protein sequence ID" value="MEA9358578.1"/>
    <property type="molecule type" value="Genomic_DNA"/>
</dbReference>
<evidence type="ECO:0000256" key="3">
    <source>
        <dbReference type="ARBA" id="ARBA00010871"/>
    </source>
</evidence>
<evidence type="ECO:0000256" key="12">
    <source>
        <dbReference type="ARBA" id="ARBA00023316"/>
    </source>
</evidence>
<evidence type="ECO:0000256" key="8">
    <source>
        <dbReference type="ARBA" id="ARBA00022842"/>
    </source>
</evidence>
<dbReference type="InterPro" id="IPR011761">
    <property type="entry name" value="ATP-grasp"/>
</dbReference>
<dbReference type="Gene3D" id="3.40.50.20">
    <property type="match status" value="1"/>
</dbReference>
<comment type="subcellular location">
    <subcellularLocation>
        <location evidence="14">Cytoplasm</location>
    </subcellularLocation>
</comment>
<gene>
    <name evidence="14" type="primary">ddl</name>
    <name evidence="17" type="ORF">SHI21_20240</name>
</gene>
<dbReference type="InterPro" id="IPR005905">
    <property type="entry name" value="D_ala_D_ala"/>
</dbReference>
<evidence type="ECO:0000256" key="11">
    <source>
        <dbReference type="ARBA" id="ARBA00023211"/>
    </source>
</evidence>
<dbReference type="GO" id="GO:0008716">
    <property type="term" value="F:D-alanine-D-alanine ligase activity"/>
    <property type="evidence" value="ECO:0007669"/>
    <property type="project" value="UniProtKB-EC"/>
</dbReference>
<evidence type="ECO:0000256" key="1">
    <source>
        <dbReference type="ARBA" id="ARBA00001936"/>
    </source>
</evidence>
<evidence type="ECO:0000256" key="2">
    <source>
        <dbReference type="ARBA" id="ARBA00001946"/>
    </source>
</evidence>
<reference evidence="17 18" key="1">
    <citation type="submission" date="2023-11" db="EMBL/GenBank/DDBJ databases">
        <title>A Novel Polar Bacteriovorax (B. antarcticus) Isolated from the Biocrust in Antarctica.</title>
        <authorList>
            <person name="Mun W."/>
            <person name="Choi S.Y."/>
            <person name="Mitchell R.J."/>
        </authorList>
    </citation>
    <scope>NUCLEOTIDE SEQUENCE [LARGE SCALE GENOMIC DNA]</scope>
    <source>
        <strain evidence="17 18">PP10</strain>
    </source>
</reference>
<evidence type="ECO:0000256" key="7">
    <source>
        <dbReference type="ARBA" id="ARBA00022840"/>
    </source>
</evidence>
<comment type="pathway">
    <text evidence="14">Cell wall biogenesis; peptidoglycan biosynthesis.</text>
</comment>
<keyword evidence="12 14" id="KW-0961">Cell wall biogenesis/degradation</keyword>
<evidence type="ECO:0000256" key="14">
    <source>
        <dbReference type="HAMAP-Rule" id="MF_00047"/>
    </source>
</evidence>
<dbReference type="Gene3D" id="3.30.470.20">
    <property type="entry name" value="ATP-grasp fold, B domain"/>
    <property type="match status" value="1"/>
</dbReference>
<protein>
    <recommendedName>
        <fullName evidence="14">D-alanine--D-alanine ligase</fullName>
        <ecNumber evidence="14">6.3.2.4</ecNumber>
    </recommendedName>
    <alternativeName>
        <fullName evidence="14">D-Ala-D-Ala ligase</fullName>
    </alternativeName>
    <alternativeName>
        <fullName evidence="14">D-alanylalanine synthetase</fullName>
    </alternativeName>
</protein>
<evidence type="ECO:0000313" key="17">
    <source>
        <dbReference type="EMBL" id="MEA9358578.1"/>
    </source>
</evidence>
<keyword evidence="10 14" id="KW-0573">Peptidoglycan synthesis</keyword>
<organism evidence="17 18">
    <name type="scientific">Bacteriovorax antarcticus</name>
    <dbReference type="NCBI Taxonomy" id="3088717"/>
    <lineage>
        <taxon>Bacteria</taxon>
        <taxon>Pseudomonadati</taxon>
        <taxon>Bdellovibrionota</taxon>
        <taxon>Bacteriovoracia</taxon>
        <taxon>Bacteriovoracales</taxon>
        <taxon>Bacteriovoracaceae</taxon>
        <taxon>Bacteriovorax</taxon>
    </lineage>
</organism>
<comment type="cofactor">
    <cofactor evidence="2">
        <name>Mg(2+)</name>
        <dbReference type="ChEBI" id="CHEBI:18420"/>
    </cofactor>
</comment>
<dbReference type="SUPFAM" id="SSF56059">
    <property type="entry name" value="Glutathione synthetase ATP-binding domain-like"/>
    <property type="match status" value="1"/>
</dbReference>
<dbReference type="PANTHER" id="PTHR23132:SF25">
    <property type="entry name" value="D-ALANINE--D-ALANINE LIGASE A"/>
    <property type="match status" value="1"/>
</dbReference>
<accession>A0ABU5VZS8</accession>
<keyword evidence="8" id="KW-0460">Magnesium</keyword>
<dbReference type="InterPro" id="IPR000291">
    <property type="entry name" value="D-Ala_lig_Van_CS"/>
</dbReference>
<comment type="similarity">
    <text evidence="3 14">Belongs to the D-alanine--D-alanine ligase family.</text>
</comment>
<evidence type="ECO:0000256" key="15">
    <source>
        <dbReference type="PROSITE-ProRule" id="PRU00409"/>
    </source>
</evidence>
<dbReference type="PROSITE" id="PS50975">
    <property type="entry name" value="ATP_GRASP"/>
    <property type="match status" value="1"/>
</dbReference>
<proteinExistence type="inferred from homology"/>
<dbReference type="PROSITE" id="PS00844">
    <property type="entry name" value="DALA_DALA_LIGASE_2"/>
    <property type="match status" value="1"/>
</dbReference>
<keyword evidence="11" id="KW-0464">Manganese</keyword>
<dbReference type="InterPro" id="IPR011127">
    <property type="entry name" value="Dala_Dala_lig_N"/>
</dbReference>
<comment type="caution">
    <text evidence="17">The sequence shown here is derived from an EMBL/GenBank/DDBJ whole genome shotgun (WGS) entry which is preliminary data.</text>
</comment>
<dbReference type="Pfam" id="PF01820">
    <property type="entry name" value="Dala_Dala_lig_N"/>
    <property type="match status" value="1"/>
</dbReference>
<keyword evidence="6 15" id="KW-0547">Nucleotide-binding</keyword>
<name>A0ABU5VZS8_9BACT</name>
<dbReference type="InterPro" id="IPR013815">
    <property type="entry name" value="ATP_grasp_subdomain_1"/>
</dbReference>
<dbReference type="InterPro" id="IPR016185">
    <property type="entry name" value="PreATP-grasp_dom_sf"/>
</dbReference>
<evidence type="ECO:0000313" key="18">
    <source>
        <dbReference type="Proteomes" id="UP001302274"/>
    </source>
</evidence>
<evidence type="ECO:0000256" key="4">
    <source>
        <dbReference type="ARBA" id="ARBA00022598"/>
    </source>
</evidence>
<keyword evidence="4 14" id="KW-0436">Ligase</keyword>
<comment type="function">
    <text evidence="14">Cell wall formation.</text>
</comment>
<comment type="cofactor">
    <cofactor evidence="1">
        <name>Mn(2+)</name>
        <dbReference type="ChEBI" id="CHEBI:29035"/>
    </cofactor>
</comment>
<dbReference type="PANTHER" id="PTHR23132">
    <property type="entry name" value="D-ALANINE--D-ALANINE LIGASE"/>
    <property type="match status" value="1"/>
</dbReference>
<keyword evidence="7 15" id="KW-0067">ATP-binding</keyword>
<evidence type="ECO:0000256" key="9">
    <source>
        <dbReference type="ARBA" id="ARBA00022960"/>
    </source>
</evidence>
<dbReference type="HAMAP" id="MF_00047">
    <property type="entry name" value="Dala_Dala_lig"/>
    <property type="match status" value="1"/>
</dbReference>
<evidence type="ECO:0000259" key="16">
    <source>
        <dbReference type="PROSITE" id="PS50975"/>
    </source>
</evidence>
<evidence type="ECO:0000256" key="13">
    <source>
        <dbReference type="ARBA" id="ARBA00047614"/>
    </source>
</evidence>
<evidence type="ECO:0000256" key="10">
    <source>
        <dbReference type="ARBA" id="ARBA00022984"/>
    </source>
</evidence>
<sequence length="337" mass="37482">MSKKNILLLCGGSGTEHEVSVVSAKFLEKNLKEIGLYNVIKVEIGKPKTNDKTFRLVNADGSLGEAVEINSHRQLVGAKTKEDIHYVVPCIHGPPGETGEIQTYLELISLPYFGCGPEASLICFNKVTSKLWFNALDIPNTPFEFLTSIEDAPKAHKLFDTHGSVFVKAASQGSSVGCYPVSKKSDLDAALKNAFTFSEYVLVEKMVTARELEISTYEFEGKVHASVPGEINCPTAFYSYDEKYDPNSKTTTEVVAPNLSTETIELMRGYAIKTFKALKLRHQSRIDFFYTDKGEIYLNEINTFPGATPISMFPKMMENNGHSYLKFISDIVQKNIL</sequence>
<dbReference type="InterPro" id="IPR011095">
    <property type="entry name" value="Dala_Dala_lig_C"/>
</dbReference>
<comment type="catalytic activity">
    <reaction evidence="13 14">
        <text>2 D-alanine + ATP = D-alanyl-D-alanine + ADP + phosphate + H(+)</text>
        <dbReference type="Rhea" id="RHEA:11224"/>
        <dbReference type="ChEBI" id="CHEBI:15378"/>
        <dbReference type="ChEBI" id="CHEBI:30616"/>
        <dbReference type="ChEBI" id="CHEBI:43474"/>
        <dbReference type="ChEBI" id="CHEBI:57416"/>
        <dbReference type="ChEBI" id="CHEBI:57822"/>
        <dbReference type="ChEBI" id="CHEBI:456216"/>
        <dbReference type="EC" id="6.3.2.4"/>
    </reaction>
</comment>
<dbReference type="NCBIfam" id="NF002527">
    <property type="entry name" value="PRK01966.1-3"/>
    <property type="match status" value="1"/>
</dbReference>
<dbReference type="RefSeq" id="WP_323579053.1">
    <property type="nucleotide sequence ID" value="NZ_JAYGJQ010000003.1"/>
</dbReference>
<keyword evidence="18" id="KW-1185">Reference proteome</keyword>
<keyword evidence="14" id="KW-0963">Cytoplasm</keyword>
<dbReference type="Proteomes" id="UP001302274">
    <property type="component" value="Unassembled WGS sequence"/>
</dbReference>
<feature type="domain" description="ATP-grasp" evidence="16">
    <location>
        <begin position="130"/>
        <end position="333"/>
    </location>
</feature>
<dbReference type="Gene3D" id="3.30.1490.20">
    <property type="entry name" value="ATP-grasp fold, A domain"/>
    <property type="match status" value="1"/>
</dbReference>